<dbReference type="Gene3D" id="3.40.50.150">
    <property type="entry name" value="Vaccinia Virus protein VP39"/>
    <property type="match status" value="1"/>
</dbReference>
<dbReference type="Proteomes" id="UP000242515">
    <property type="component" value="Unassembled WGS sequence"/>
</dbReference>
<keyword evidence="2" id="KW-0489">Methyltransferase</keyword>
<dbReference type="RefSeq" id="WP_092674087.1">
    <property type="nucleotide sequence ID" value="NZ_FOGC01000003.1"/>
</dbReference>
<organism evidence="2 3">
    <name type="scientific">Rosenbergiella nectarea</name>
    <dbReference type="NCBI Taxonomy" id="988801"/>
    <lineage>
        <taxon>Bacteria</taxon>
        <taxon>Pseudomonadati</taxon>
        <taxon>Pseudomonadota</taxon>
        <taxon>Gammaproteobacteria</taxon>
        <taxon>Enterobacterales</taxon>
        <taxon>Erwiniaceae</taxon>
        <taxon>Rosenbergiella</taxon>
    </lineage>
</organism>
<dbReference type="EMBL" id="FOGC01000003">
    <property type="protein sequence ID" value="SEQ50597.1"/>
    <property type="molecule type" value="Genomic_DNA"/>
</dbReference>
<protein>
    <submittedName>
        <fullName evidence="2">Phospholipid N-methyltransferase</fullName>
    </submittedName>
</protein>
<evidence type="ECO:0000313" key="3">
    <source>
        <dbReference type="Proteomes" id="UP000242515"/>
    </source>
</evidence>
<evidence type="ECO:0000259" key="1">
    <source>
        <dbReference type="Pfam" id="PF08242"/>
    </source>
</evidence>
<dbReference type="AlphaFoldDB" id="A0A1H9GKH9"/>
<proteinExistence type="predicted"/>
<dbReference type="InterPro" id="IPR029063">
    <property type="entry name" value="SAM-dependent_MTases_sf"/>
</dbReference>
<gene>
    <name evidence="2" type="ORF">SAMN05216522_103253</name>
</gene>
<keyword evidence="2" id="KW-0808">Transferase</keyword>
<accession>A0A1H9GKH9</accession>
<dbReference type="STRING" id="988801.SAMN05216522_103253"/>
<dbReference type="InterPro" id="IPR013217">
    <property type="entry name" value="Methyltransf_12"/>
</dbReference>
<feature type="domain" description="Methyltransferase type 12" evidence="1">
    <location>
        <begin position="54"/>
        <end position="145"/>
    </location>
</feature>
<evidence type="ECO:0000313" key="2">
    <source>
        <dbReference type="EMBL" id="SEQ50597.1"/>
    </source>
</evidence>
<sequence length="191" mass="21433">MLASAINMFRSKAGFVQQFIRNPRAIGSITPSSLILCETMAQCADWPKVTRAAELGAGDGVLTRVLLQHLATNASLDVFEISPPLVKKLRQIQDDRMSIHSHSAEHLTGHYDVIFSGLPLLSLPAKIRHAILGKVHETLAPGGVFIQFQYTSLTQPELSRYFIWERQRVLKNVPPAWVYRCQRNWSDKTLG</sequence>
<dbReference type="OrthoDB" id="9805585at2"/>
<name>A0A1H9GKH9_9GAMM</name>
<dbReference type="GO" id="GO:0008168">
    <property type="term" value="F:methyltransferase activity"/>
    <property type="evidence" value="ECO:0007669"/>
    <property type="project" value="UniProtKB-KW"/>
</dbReference>
<dbReference type="Pfam" id="PF08242">
    <property type="entry name" value="Methyltransf_12"/>
    <property type="match status" value="1"/>
</dbReference>
<reference evidence="3" key="1">
    <citation type="submission" date="2016-10" db="EMBL/GenBank/DDBJ databases">
        <authorList>
            <person name="Varghese N."/>
            <person name="Submissions S."/>
        </authorList>
    </citation>
    <scope>NUCLEOTIDE SEQUENCE [LARGE SCALE GENOMIC DNA]</scope>
    <source>
        <strain evidence="3">8N4</strain>
    </source>
</reference>
<dbReference type="SUPFAM" id="SSF53335">
    <property type="entry name" value="S-adenosyl-L-methionine-dependent methyltransferases"/>
    <property type="match status" value="1"/>
</dbReference>
<dbReference type="CDD" id="cd02440">
    <property type="entry name" value="AdoMet_MTases"/>
    <property type="match status" value="1"/>
</dbReference>
<dbReference type="GO" id="GO:0032259">
    <property type="term" value="P:methylation"/>
    <property type="evidence" value="ECO:0007669"/>
    <property type="project" value="UniProtKB-KW"/>
</dbReference>
<keyword evidence="3" id="KW-1185">Reference proteome</keyword>